<dbReference type="Proteomes" id="UP000003779">
    <property type="component" value="Chromosome"/>
</dbReference>
<feature type="compositionally biased region" description="Basic and acidic residues" evidence="1">
    <location>
        <begin position="12"/>
        <end position="24"/>
    </location>
</feature>
<proteinExistence type="predicted"/>
<reference evidence="2 3" key="1">
    <citation type="journal article" date="2012" name="J. Bacteriol.">
        <title>Whole-Genome Sequence of Nocardiopsis alba Strain ATCC BAA-2165, Associated with Honeybees.</title>
        <authorList>
            <person name="Qiao J."/>
            <person name="Chen L."/>
            <person name="Li Y."/>
            <person name="Wang J."/>
            <person name="Zhang W."/>
            <person name="Chen S."/>
        </authorList>
    </citation>
    <scope>NUCLEOTIDE SEQUENCE [LARGE SCALE GENOMIC DNA]</scope>
    <source>
        <strain evidence="3">ATCC BAA-2165 / BE74</strain>
    </source>
</reference>
<sequence length="48" mass="5591">MVRRPHGVGPPHRSERVPNRDMGHRRERSAIMCAYPTPRMRTVLPAEE</sequence>
<organism evidence="2 3">
    <name type="scientific">Nocardiopsis alba (strain ATCC BAA-2165 / BE74)</name>
    <dbReference type="NCBI Taxonomy" id="1205910"/>
    <lineage>
        <taxon>Bacteria</taxon>
        <taxon>Bacillati</taxon>
        <taxon>Actinomycetota</taxon>
        <taxon>Actinomycetes</taxon>
        <taxon>Streptosporangiales</taxon>
        <taxon>Nocardiopsidaceae</taxon>
        <taxon>Nocardiopsis</taxon>
    </lineage>
</organism>
<protein>
    <submittedName>
        <fullName evidence="2">Uncharacterized protein</fullName>
    </submittedName>
</protein>
<reference evidence="3" key="2">
    <citation type="submission" date="2012-08" db="EMBL/GenBank/DDBJ databases">
        <title>Whole-genome sequence of Nocardiopsis alba strain ATCC BAA-2165 associated with honeybees.</title>
        <authorList>
            <person name="Qiao J."/>
            <person name="Chen L."/>
            <person name="Li Y."/>
            <person name="Wang J."/>
            <person name="Zhang W."/>
            <person name="Chen S."/>
        </authorList>
    </citation>
    <scope>NUCLEOTIDE SEQUENCE [LARGE SCALE GENOMIC DNA]</scope>
    <source>
        <strain evidence="3">ATCC BAA-2165 / BE74</strain>
    </source>
</reference>
<dbReference type="HOGENOM" id="CLU_3155430_0_0_11"/>
<dbReference type="EMBL" id="CP003788">
    <property type="protein sequence ID" value="AFR09719.1"/>
    <property type="molecule type" value="Genomic_DNA"/>
</dbReference>
<accession>J7LFS6</accession>
<dbReference type="KEGG" id="nal:B005_3073"/>
<evidence type="ECO:0000313" key="3">
    <source>
        <dbReference type="Proteomes" id="UP000003779"/>
    </source>
</evidence>
<feature type="region of interest" description="Disordered" evidence="1">
    <location>
        <begin position="1"/>
        <end position="27"/>
    </location>
</feature>
<name>J7LFS6_NOCAA</name>
<dbReference type="AlphaFoldDB" id="J7LFS6"/>
<gene>
    <name evidence="2" type="ordered locus">B005_3073</name>
</gene>
<evidence type="ECO:0000256" key="1">
    <source>
        <dbReference type="SAM" id="MobiDB-lite"/>
    </source>
</evidence>
<evidence type="ECO:0000313" key="2">
    <source>
        <dbReference type="EMBL" id="AFR09719.1"/>
    </source>
</evidence>